<dbReference type="GO" id="GO:0016301">
    <property type="term" value="F:kinase activity"/>
    <property type="evidence" value="ECO:0007669"/>
    <property type="project" value="UniProtKB-KW"/>
</dbReference>
<dbReference type="NCBIfam" id="TIGR00147">
    <property type="entry name" value="YegS/Rv2252/BmrU family lipid kinase"/>
    <property type="match status" value="1"/>
</dbReference>
<feature type="domain" description="DAGKc" evidence="2">
    <location>
        <begin position="1"/>
        <end position="129"/>
    </location>
</feature>
<dbReference type="GO" id="GO:0008654">
    <property type="term" value="P:phospholipid biosynthetic process"/>
    <property type="evidence" value="ECO:0007669"/>
    <property type="project" value="InterPro"/>
</dbReference>
<dbReference type="Gene3D" id="2.60.200.40">
    <property type="match status" value="1"/>
</dbReference>
<dbReference type="SUPFAM" id="SSF111331">
    <property type="entry name" value="NAD kinase/diacylglycerol kinase-like"/>
    <property type="match status" value="1"/>
</dbReference>
<dbReference type="Pfam" id="PF19279">
    <property type="entry name" value="YegS_C"/>
    <property type="match status" value="1"/>
</dbReference>
<evidence type="ECO:0000313" key="4">
    <source>
        <dbReference type="Proteomes" id="UP001163152"/>
    </source>
</evidence>
<keyword evidence="3" id="KW-0418">Kinase</keyword>
<dbReference type="Pfam" id="PF00781">
    <property type="entry name" value="DAGK_cat"/>
    <property type="match status" value="1"/>
</dbReference>
<dbReference type="GO" id="GO:0019242">
    <property type="term" value="P:methylglyoxal biosynthetic process"/>
    <property type="evidence" value="ECO:0007669"/>
    <property type="project" value="InterPro"/>
</dbReference>
<dbReference type="PANTHER" id="PTHR30492">
    <property type="entry name" value="METHYLGLYOXAL SYNTHASE"/>
    <property type="match status" value="1"/>
</dbReference>
<dbReference type="InterPro" id="IPR005218">
    <property type="entry name" value="Diacylglycerol/lipid_kinase"/>
</dbReference>
<organism evidence="3 4">
    <name type="scientific">Thermocoleostomius sinensis A174</name>
    <dbReference type="NCBI Taxonomy" id="2016057"/>
    <lineage>
        <taxon>Bacteria</taxon>
        <taxon>Bacillati</taxon>
        <taxon>Cyanobacteriota</taxon>
        <taxon>Cyanophyceae</taxon>
        <taxon>Oculatellales</taxon>
        <taxon>Oculatellaceae</taxon>
        <taxon>Thermocoleostomius</taxon>
    </lineage>
</organism>
<dbReference type="EMBL" id="CP113797">
    <property type="protein sequence ID" value="WAL58210.1"/>
    <property type="molecule type" value="Genomic_DNA"/>
</dbReference>
<dbReference type="RefSeq" id="WP_268607614.1">
    <property type="nucleotide sequence ID" value="NZ_CP113797.1"/>
</dbReference>
<dbReference type="InterPro" id="IPR016064">
    <property type="entry name" value="NAD/diacylglycerol_kinase_sf"/>
</dbReference>
<dbReference type="PROSITE" id="PS50146">
    <property type="entry name" value="DAGK"/>
    <property type="match status" value="1"/>
</dbReference>
<dbReference type="Proteomes" id="UP001163152">
    <property type="component" value="Chromosome"/>
</dbReference>
<gene>
    <name evidence="3" type="ORF">OXH18_13540</name>
</gene>
<name>A0A9E8Z831_9CYAN</name>
<dbReference type="InterPro" id="IPR001206">
    <property type="entry name" value="Diacylglycerol_kinase_cat_dom"/>
</dbReference>
<dbReference type="AlphaFoldDB" id="A0A9E8Z831"/>
<keyword evidence="4" id="KW-1185">Reference proteome</keyword>
<evidence type="ECO:0000313" key="3">
    <source>
        <dbReference type="EMBL" id="WAL58210.1"/>
    </source>
</evidence>
<dbReference type="GO" id="GO:0008929">
    <property type="term" value="F:methylglyoxal synthase activity"/>
    <property type="evidence" value="ECO:0007669"/>
    <property type="project" value="InterPro"/>
</dbReference>
<evidence type="ECO:0000256" key="1">
    <source>
        <dbReference type="SAM" id="MobiDB-lite"/>
    </source>
</evidence>
<evidence type="ECO:0000259" key="2">
    <source>
        <dbReference type="PROSITE" id="PS50146"/>
    </source>
</evidence>
<dbReference type="KEGG" id="tsin:OXH18_13540"/>
<reference evidence="3" key="1">
    <citation type="submission" date="2022-12" db="EMBL/GenBank/DDBJ databases">
        <title>Polyphasic identification of a Novel Hot-Spring Cyanobacterium Ocullathermofonsia sinensis gen nov. sp. nov. and Genomic Insights on its Adaptations to the Thermal Habitat.</title>
        <authorList>
            <person name="Daroch M."/>
            <person name="Tang J."/>
            <person name="Jiang Y."/>
        </authorList>
    </citation>
    <scope>NUCLEOTIDE SEQUENCE</scope>
    <source>
        <strain evidence="3">PKUAC-SCTA174</strain>
    </source>
</reference>
<dbReference type="Gene3D" id="3.40.50.10330">
    <property type="entry name" value="Probable inorganic polyphosphate/atp-NAD kinase, domain 1"/>
    <property type="match status" value="1"/>
</dbReference>
<dbReference type="InterPro" id="IPR045540">
    <property type="entry name" value="YegS/DAGK_C"/>
</dbReference>
<keyword evidence="3" id="KW-0808">Transferase</keyword>
<proteinExistence type="predicted"/>
<dbReference type="InterPro" id="IPR017438">
    <property type="entry name" value="ATP-NAD_kinase_N"/>
</dbReference>
<feature type="region of interest" description="Disordered" evidence="1">
    <location>
        <begin position="301"/>
        <end position="323"/>
    </location>
</feature>
<dbReference type="GO" id="GO:0005524">
    <property type="term" value="F:ATP binding"/>
    <property type="evidence" value="ECO:0007669"/>
    <property type="project" value="InterPro"/>
</dbReference>
<dbReference type="SMART" id="SM00046">
    <property type="entry name" value="DAGKc"/>
    <property type="match status" value="1"/>
</dbReference>
<sequence>MTRSACLIFNPVAGQGDPQQQLDVIRSILESELELDVCLTSEEITPEQLAKAAIDRGVEMVIASGGDGTISQAAGALIGTKTPLGIISTGTANAFANALNLPTNLEEACRAILNGETRTLDVAYCNQKPMLLLAGIGFEAETVELADREAKNNLGIFAYVVSGLKQLRNLKHFDATIETDDKEIKVSAAAITVANVAPPTSVLAQGPAGIIADDGLLNVTIISPRNLVGAIAAAYNLLHTALQGNPAERDDIGYLRSKRVVIATDPPQKIVLDGEIIGKTPIEVECVPQGLIIFAPTTREQPPDEKLENLPNLEVKVKDKDAP</sequence>
<dbReference type="NCBIfam" id="NF002033">
    <property type="entry name" value="PRK00861.1"/>
    <property type="match status" value="1"/>
</dbReference>
<protein>
    <submittedName>
        <fullName evidence="3">YegS/Rv2252/BmrU family lipid kinase</fullName>
    </submittedName>
</protein>
<accession>A0A9E8Z831</accession>
<dbReference type="PANTHER" id="PTHR30492:SF0">
    <property type="entry name" value="METHYLGLYOXAL SYNTHASE"/>
    <property type="match status" value="1"/>
</dbReference>
<dbReference type="InterPro" id="IPR004363">
    <property type="entry name" value="Methylgl_synth"/>
</dbReference>
<dbReference type="GO" id="GO:0005829">
    <property type="term" value="C:cytosol"/>
    <property type="evidence" value="ECO:0007669"/>
    <property type="project" value="TreeGrafter"/>
</dbReference>